<comment type="subunit">
    <text evidence="8">F-type ATPases have 2 components, CF(1) - the catalytic core - and CF(0) - the membrane proton channel. CF(1) has five subunits: alpha(3), beta(3), gamma(1), delta(1), epsilon(1). CF(0) has three main subunits: a, b and c.</text>
</comment>
<evidence type="ECO:0000256" key="2">
    <source>
        <dbReference type="ARBA" id="ARBA00005712"/>
    </source>
</evidence>
<dbReference type="PANTHER" id="PTHR13822:SF10">
    <property type="entry name" value="ATP SYNTHASE EPSILON CHAIN, CHLOROPLASTIC"/>
    <property type="match status" value="1"/>
</dbReference>
<keyword evidence="4 8" id="KW-0406">Ion transport</keyword>
<evidence type="ECO:0000313" key="11">
    <source>
        <dbReference type="Proteomes" id="UP000321118"/>
    </source>
</evidence>
<evidence type="ECO:0000256" key="6">
    <source>
        <dbReference type="ARBA" id="ARBA00023196"/>
    </source>
</evidence>
<sequence>MADIEVELVATAGKLWSGTARMVSAKAGEGEIGILAGHEPVLSVLQPGELRVFPVGGGEPKRWQVEGGFLSFDSNHLTIVADNVVEGARPASSAATH</sequence>
<dbReference type="GO" id="GO:0005886">
    <property type="term" value="C:plasma membrane"/>
    <property type="evidence" value="ECO:0007669"/>
    <property type="project" value="UniProtKB-SubCell"/>
</dbReference>
<dbReference type="EMBL" id="BJUB01000010">
    <property type="protein sequence ID" value="GEK22567.1"/>
    <property type="molecule type" value="Genomic_DNA"/>
</dbReference>
<keyword evidence="5 8" id="KW-0472">Membrane</keyword>
<accession>A0A510V6S0</accession>
<dbReference type="GO" id="GO:0046933">
    <property type="term" value="F:proton-transporting ATP synthase activity, rotational mechanism"/>
    <property type="evidence" value="ECO:0007669"/>
    <property type="project" value="UniProtKB-UniRule"/>
</dbReference>
<evidence type="ECO:0000313" key="10">
    <source>
        <dbReference type="EMBL" id="GEK22567.1"/>
    </source>
</evidence>
<feature type="domain" description="ATP synthase F1 complex delta/epsilon subunit N-terminal" evidence="9">
    <location>
        <begin position="5"/>
        <end position="83"/>
    </location>
</feature>
<protein>
    <recommendedName>
        <fullName evidence="8">ATP synthase epsilon chain</fullName>
    </recommendedName>
    <alternativeName>
        <fullName evidence="8">ATP synthase F1 sector epsilon subunit</fullName>
    </alternativeName>
    <alternativeName>
        <fullName evidence="8">F-ATPase epsilon subunit</fullName>
    </alternativeName>
</protein>
<keyword evidence="11" id="KW-1185">Reference proteome</keyword>
<keyword evidence="6 8" id="KW-0139">CF(1)</keyword>
<dbReference type="PANTHER" id="PTHR13822">
    <property type="entry name" value="ATP SYNTHASE DELTA/EPSILON CHAIN"/>
    <property type="match status" value="1"/>
</dbReference>
<dbReference type="GO" id="GO:0045259">
    <property type="term" value="C:proton-transporting ATP synthase complex"/>
    <property type="evidence" value="ECO:0007669"/>
    <property type="project" value="UniProtKB-KW"/>
</dbReference>
<reference evidence="10 11" key="1">
    <citation type="submission" date="2019-07" db="EMBL/GenBank/DDBJ databases">
        <title>Whole genome shotgun sequence of Cellulomonas xylanilytica NBRC 101102.</title>
        <authorList>
            <person name="Hosoyama A."/>
            <person name="Uohara A."/>
            <person name="Ohji S."/>
            <person name="Ichikawa N."/>
        </authorList>
    </citation>
    <scope>NUCLEOTIDE SEQUENCE [LARGE SCALE GENOMIC DNA]</scope>
    <source>
        <strain evidence="10 11">NBRC 101102</strain>
    </source>
</reference>
<dbReference type="Gene3D" id="2.60.15.10">
    <property type="entry name" value="F0F1 ATP synthase delta/epsilon subunit, N-terminal"/>
    <property type="match status" value="1"/>
</dbReference>
<organism evidence="10 11">
    <name type="scientific">Cellulomonas xylanilytica</name>
    <dbReference type="NCBI Taxonomy" id="233583"/>
    <lineage>
        <taxon>Bacteria</taxon>
        <taxon>Bacillati</taxon>
        <taxon>Actinomycetota</taxon>
        <taxon>Actinomycetes</taxon>
        <taxon>Micrococcales</taxon>
        <taxon>Cellulomonadaceae</taxon>
        <taxon>Cellulomonas</taxon>
    </lineage>
</organism>
<keyword evidence="8" id="KW-1003">Cell membrane</keyword>
<dbReference type="GO" id="GO:0005524">
    <property type="term" value="F:ATP binding"/>
    <property type="evidence" value="ECO:0007669"/>
    <property type="project" value="UniProtKB-UniRule"/>
</dbReference>
<dbReference type="CDD" id="cd12152">
    <property type="entry name" value="F1-ATPase_delta"/>
    <property type="match status" value="1"/>
</dbReference>
<keyword evidence="7 8" id="KW-0066">ATP synthesis</keyword>
<dbReference type="SUPFAM" id="SSF51344">
    <property type="entry name" value="Epsilon subunit of F1F0-ATP synthase N-terminal domain"/>
    <property type="match status" value="1"/>
</dbReference>
<dbReference type="InterPro" id="IPR036771">
    <property type="entry name" value="ATPsynth_dsu/esu_N"/>
</dbReference>
<dbReference type="NCBIfam" id="NF009977">
    <property type="entry name" value="PRK13442.1"/>
    <property type="match status" value="1"/>
</dbReference>
<evidence type="ECO:0000256" key="3">
    <source>
        <dbReference type="ARBA" id="ARBA00022448"/>
    </source>
</evidence>
<evidence type="ECO:0000256" key="4">
    <source>
        <dbReference type="ARBA" id="ARBA00023065"/>
    </source>
</evidence>
<dbReference type="Pfam" id="PF02823">
    <property type="entry name" value="ATP-synt_DE_N"/>
    <property type="match status" value="1"/>
</dbReference>
<evidence type="ECO:0000256" key="1">
    <source>
        <dbReference type="ARBA" id="ARBA00004202"/>
    </source>
</evidence>
<comment type="function">
    <text evidence="8">Produces ATP from ADP in the presence of a proton gradient across the membrane.</text>
</comment>
<keyword evidence="3 8" id="KW-0813">Transport</keyword>
<name>A0A510V6S0_9CELL</name>
<evidence type="ECO:0000256" key="8">
    <source>
        <dbReference type="HAMAP-Rule" id="MF_00530"/>
    </source>
</evidence>
<dbReference type="OrthoDB" id="9791445at2"/>
<evidence type="ECO:0000256" key="7">
    <source>
        <dbReference type="ARBA" id="ARBA00023310"/>
    </source>
</evidence>
<dbReference type="RefSeq" id="WP_146928757.1">
    <property type="nucleotide sequence ID" value="NZ_BJUB01000010.1"/>
</dbReference>
<dbReference type="AlphaFoldDB" id="A0A510V6S0"/>
<dbReference type="HAMAP" id="MF_00530">
    <property type="entry name" value="ATP_synth_epsil_bac"/>
    <property type="match status" value="1"/>
</dbReference>
<dbReference type="Proteomes" id="UP000321118">
    <property type="component" value="Unassembled WGS sequence"/>
</dbReference>
<evidence type="ECO:0000259" key="9">
    <source>
        <dbReference type="Pfam" id="PF02823"/>
    </source>
</evidence>
<comment type="similarity">
    <text evidence="2 8">Belongs to the ATPase epsilon chain family.</text>
</comment>
<evidence type="ECO:0000256" key="5">
    <source>
        <dbReference type="ARBA" id="ARBA00023136"/>
    </source>
</evidence>
<comment type="subcellular location">
    <subcellularLocation>
        <location evidence="1 8">Cell membrane</location>
        <topology evidence="1 8">Peripheral membrane protein</topology>
    </subcellularLocation>
</comment>
<dbReference type="InterPro" id="IPR001469">
    <property type="entry name" value="ATP_synth_F1_dsu/esu"/>
</dbReference>
<dbReference type="InterPro" id="IPR020546">
    <property type="entry name" value="ATP_synth_F1_dsu/esu_N"/>
</dbReference>
<gene>
    <name evidence="8" type="primary">atpC</name>
    <name evidence="10" type="ORF">CXY01_30870</name>
</gene>
<keyword evidence="8" id="KW-0375">Hydrogen ion transport</keyword>
<proteinExistence type="inferred from homology"/>
<comment type="caution">
    <text evidence="10">The sequence shown here is derived from an EMBL/GenBank/DDBJ whole genome shotgun (WGS) entry which is preliminary data.</text>
</comment>